<reference evidence="1 2" key="1">
    <citation type="submission" date="2017-08" db="EMBL/GenBank/DDBJ databases">
        <title>Infants hospitalized years apart are colonized by the same room-sourced microbial strains.</title>
        <authorList>
            <person name="Brooks B."/>
            <person name="Olm M.R."/>
            <person name="Firek B.A."/>
            <person name="Baker R."/>
            <person name="Thomas B.C."/>
            <person name="Morowitz M.J."/>
            <person name="Banfield J.F."/>
        </authorList>
    </citation>
    <scope>NUCLEOTIDE SEQUENCE [LARGE SCALE GENOMIC DNA]</scope>
    <source>
        <strain evidence="1">S2_006_000_R2_64</strain>
    </source>
</reference>
<name>A0A2W5FJB4_9BACT</name>
<comment type="caution">
    <text evidence="1">The sequence shown here is derived from an EMBL/GenBank/DDBJ whole genome shotgun (WGS) entry which is preliminary data.</text>
</comment>
<dbReference type="EMBL" id="QFOT01000041">
    <property type="protein sequence ID" value="PZP56021.1"/>
    <property type="molecule type" value="Genomic_DNA"/>
</dbReference>
<evidence type="ECO:0000313" key="1">
    <source>
        <dbReference type="EMBL" id="PZP56021.1"/>
    </source>
</evidence>
<proteinExistence type="predicted"/>
<dbReference type="AlphaFoldDB" id="A0A2W5FJB4"/>
<evidence type="ECO:0000313" key="2">
    <source>
        <dbReference type="Proteomes" id="UP000249739"/>
    </source>
</evidence>
<accession>A0A2W5FJB4</accession>
<protein>
    <submittedName>
        <fullName evidence="1">Uncharacterized protein</fullName>
    </submittedName>
</protein>
<gene>
    <name evidence="1" type="ORF">DI586_05020</name>
</gene>
<sequence>MSLMQRFSQAVKDKINEWSNPWNTSFDYYGGTHKTEDSPLYRHDRIKITKNDSLIHIATSPVFVHYVSTPAVRPVSAVFHVPGPATTCLSTTSEKEAIEWLDNFFEGAAMSLSEKTSFSNWKATVTAKPRPETIPHPVWPY</sequence>
<dbReference type="Proteomes" id="UP000249739">
    <property type="component" value="Unassembled WGS sequence"/>
</dbReference>
<organism evidence="1 2">
    <name type="scientific">Micavibrio aeruginosavorus</name>
    <dbReference type="NCBI Taxonomy" id="349221"/>
    <lineage>
        <taxon>Bacteria</taxon>
        <taxon>Pseudomonadati</taxon>
        <taxon>Bdellovibrionota</taxon>
        <taxon>Bdellovibrionia</taxon>
        <taxon>Bdellovibrionales</taxon>
        <taxon>Pseudobdellovibrionaceae</taxon>
        <taxon>Micavibrio</taxon>
    </lineage>
</organism>